<proteinExistence type="predicted"/>
<dbReference type="Proteomes" id="UP000464954">
    <property type="component" value="Chromosome"/>
</dbReference>
<dbReference type="InterPro" id="IPR013785">
    <property type="entry name" value="Aldolase_TIM"/>
</dbReference>
<dbReference type="Gene3D" id="3.20.20.70">
    <property type="entry name" value="Aldolase class I"/>
    <property type="match status" value="1"/>
</dbReference>
<dbReference type="RefSeq" id="WP_160629022.1">
    <property type="nucleotide sequence ID" value="NZ_CP047593.1"/>
</dbReference>
<evidence type="ECO:0000313" key="1">
    <source>
        <dbReference type="EMBL" id="QHI69840.1"/>
    </source>
</evidence>
<dbReference type="KEGG" id="taer:GT409_10385"/>
<name>A0A6P1M5I1_9BACT</name>
<gene>
    <name evidence="1" type="ORF">GT409_10385</name>
</gene>
<protein>
    <recommendedName>
        <fullName evidence="3">Glycosyl hydrolase-like 10 domain-containing protein</fullName>
    </recommendedName>
</protein>
<evidence type="ECO:0008006" key="3">
    <source>
        <dbReference type="Google" id="ProtNLM"/>
    </source>
</evidence>
<accession>A0A6P1M5I1</accession>
<dbReference type="InterPro" id="IPR017853">
    <property type="entry name" value="GH"/>
</dbReference>
<keyword evidence="2" id="KW-1185">Reference proteome</keyword>
<evidence type="ECO:0000313" key="2">
    <source>
        <dbReference type="Proteomes" id="UP000464954"/>
    </source>
</evidence>
<sequence>MSARLIFVVVLLAAGNLMAGDKPPYKLLFGNDTTHITSCPSPFNPRPGPFVEEHIRACVQESAVEGVDAHLLQPGMGWVPWWQSEVYPMADHVQWLAEHGIKPHAYERYILNGGDLVAAYVEECRKQNIAPLISFRLNDSHFLSHAKQDYQDEAAVQNAREAVCRFYGENPQFIIGDETLEKHYKYLQDWAHPEVRDYRFRLIKELCENYDIEGIELDFLRHPCFFDRRKTTDDERSDMMAGFVRRIRNMMDALEKNDGKKRWLGIRVTAYPDRWGEIGVDLQKLTDAGLNWVNCSSHYFTDLGMEIARIREMAPGHVALYSELHYVTAVGPYREAAATTGRNSAGSVRRMTDPLQFYTAANLAYEQGADGVSLFNFHYYRGSRGVYTRDGGKEPPFDILKYLTNRDWLEKQPQWYFIGATFNPLMSNEPFTKTYAIGKPETFRLLMTPPQGGWSEDGRLRLLARDPLGDSSWSVVFNGHELKRTDDVSEPYDVRYTTGILEPEYYRAFTVPHKLLRDGENEIEVMLLSGKKMKLFYLDIAVE</sequence>
<dbReference type="AlphaFoldDB" id="A0A6P1M5I1"/>
<dbReference type="SUPFAM" id="SSF51445">
    <property type="entry name" value="(Trans)glycosidases"/>
    <property type="match status" value="1"/>
</dbReference>
<dbReference type="EMBL" id="CP047593">
    <property type="protein sequence ID" value="QHI69840.1"/>
    <property type="molecule type" value="Genomic_DNA"/>
</dbReference>
<reference evidence="1 2" key="1">
    <citation type="submission" date="2020-01" db="EMBL/GenBank/DDBJ databases">
        <title>Ponticoccus aerotolerans gen. nov., sp. nov., an anaerobic bacterium and proposal of Ponticoccusceae fam. nov., Ponticoccusles ord. nov. and Ponticoccuse classis nov. in the phylum Kiritimatiellaeota.</title>
        <authorList>
            <person name="Zhou L.Y."/>
            <person name="Du Z.J."/>
        </authorList>
    </citation>
    <scope>NUCLEOTIDE SEQUENCE [LARGE SCALE GENOMIC DNA]</scope>
    <source>
        <strain evidence="1 2">S-5007</strain>
    </source>
</reference>
<organism evidence="1 2">
    <name type="scientific">Tichowtungia aerotolerans</name>
    <dbReference type="NCBI Taxonomy" id="2697043"/>
    <lineage>
        <taxon>Bacteria</taxon>
        <taxon>Pseudomonadati</taxon>
        <taxon>Kiritimatiellota</taxon>
        <taxon>Tichowtungiia</taxon>
        <taxon>Tichowtungiales</taxon>
        <taxon>Tichowtungiaceae</taxon>
        <taxon>Tichowtungia</taxon>
    </lineage>
</organism>